<evidence type="ECO:0000259" key="1">
    <source>
        <dbReference type="Pfam" id="PF04717"/>
    </source>
</evidence>
<name>A0A9W4MJI3_9ACTN</name>
<dbReference type="AlphaFoldDB" id="A0A9W4MJI3"/>
<proteinExistence type="predicted"/>
<dbReference type="RefSeq" id="WP_205044799.1">
    <property type="nucleotide sequence ID" value="NZ_CAJVAX010000020.1"/>
</dbReference>
<dbReference type="EMBL" id="CAJVAX010000020">
    <property type="protein sequence ID" value="CAG7654565.1"/>
    <property type="molecule type" value="Genomic_DNA"/>
</dbReference>
<dbReference type="Proteomes" id="UP001153328">
    <property type="component" value="Unassembled WGS sequence"/>
</dbReference>
<comment type="caution">
    <text evidence="2">The sequence shown here is derived from an EMBL/GenBank/DDBJ whole genome shotgun (WGS) entry which is preliminary data.</text>
</comment>
<keyword evidence="3" id="KW-1185">Reference proteome</keyword>
<reference evidence="2" key="1">
    <citation type="submission" date="2021-06" db="EMBL/GenBank/DDBJ databases">
        <authorList>
            <person name="Arsene-Ploetze F."/>
        </authorList>
    </citation>
    <scope>NUCLEOTIDE SEQUENCE</scope>
    <source>
        <strain evidence="2">SBRY1</strain>
    </source>
</reference>
<dbReference type="InterPro" id="IPR037026">
    <property type="entry name" value="Vgr_OB-fold_dom_sf"/>
</dbReference>
<evidence type="ECO:0000313" key="2">
    <source>
        <dbReference type="EMBL" id="CAG7654565.1"/>
    </source>
</evidence>
<gene>
    <name evidence="2" type="ORF">SBRY_60517</name>
</gene>
<protein>
    <submittedName>
        <fullName evidence="2">VgrG protein</fullName>
    </submittedName>
</protein>
<accession>A0A9W4MJI3</accession>
<dbReference type="Gene3D" id="2.40.50.230">
    <property type="entry name" value="Gp5 N-terminal domain"/>
    <property type="match status" value="1"/>
</dbReference>
<evidence type="ECO:0000313" key="3">
    <source>
        <dbReference type="Proteomes" id="UP001153328"/>
    </source>
</evidence>
<dbReference type="Pfam" id="PF04717">
    <property type="entry name" value="Phage_base_V"/>
    <property type="match status" value="1"/>
</dbReference>
<feature type="domain" description="Gp5/Type VI secretion system Vgr protein OB-fold" evidence="1">
    <location>
        <begin position="25"/>
        <end position="97"/>
    </location>
</feature>
<dbReference type="SUPFAM" id="SSF69255">
    <property type="entry name" value="gp5 N-terminal domain-like"/>
    <property type="match status" value="1"/>
</dbReference>
<sequence>MSFPMDRELLQDLADALRNRFYGKYRGTVTEVDAATLRIRATVPAVLGATPTGWCLPCVPYAGPDVGMFFVPDVGAAVWIEFEGGDVSLPVWVGCFWRSGELPADASPAVRGIVTGAPHRLLFDDDSAEVTLADANDNTVSLDASGVTQARGSQKVVLSDSSVSFNDGAMEVS</sequence>
<dbReference type="InterPro" id="IPR006531">
    <property type="entry name" value="Gp5/Vgr_OB"/>
</dbReference>
<organism evidence="2 3">
    <name type="scientific">Actinacidiphila bryophytorum</name>
    <dbReference type="NCBI Taxonomy" id="1436133"/>
    <lineage>
        <taxon>Bacteria</taxon>
        <taxon>Bacillati</taxon>
        <taxon>Actinomycetota</taxon>
        <taxon>Actinomycetes</taxon>
        <taxon>Kitasatosporales</taxon>
        <taxon>Streptomycetaceae</taxon>
        <taxon>Actinacidiphila</taxon>
    </lineage>
</organism>